<dbReference type="KEGG" id="obg:Verru16b_01477"/>
<dbReference type="AlphaFoldDB" id="A0A1D8AU39"/>
<dbReference type="STRING" id="1838286.Verru16b_01477"/>
<dbReference type="OrthoDB" id="194787at2"/>
<dbReference type="InterPro" id="IPR036567">
    <property type="entry name" value="RHF-like"/>
</dbReference>
<dbReference type="Pfam" id="PF02482">
    <property type="entry name" value="Ribosomal_S30AE"/>
    <property type="match status" value="1"/>
</dbReference>
<dbReference type="RefSeq" id="WP_069961665.1">
    <property type="nucleotide sequence ID" value="NZ_CP016094.1"/>
</dbReference>
<dbReference type="NCBIfam" id="TIGR00741">
    <property type="entry name" value="yfiA"/>
    <property type="match status" value="1"/>
</dbReference>
<dbReference type="Proteomes" id="UP000095228">
    <property type="component" value="Chromosome"/>
</dbReference>
<sequence length="127" mass="14386">MTPDKPHAIDESKFIIRGVHLDLTDALRQIAMEKAGRLLRHNDHIIRIRLDLEHDKTRGNADQFIAKGRIEIGGPDLIASAHSDDAYKSIDLLVTKLDALLRERHGLRKDKRNHPHAAELDSDLPKV</sequence>
<dbReference type="EMBL" id="CP016094">
    <property type="protein sequence ID" value="AOS44415.1"/>
    <property type="molecule type" value="Genomic_DNA"/>
</dbReference>
<feature type="compositionally biased region" description="Basic residues" evidence="1">
    <location>
        <begin position="106"/>
        <end position="115"/>
    </location>
</feature>
<dbReference type="Gene3D" id="3.30.160.100">
    <property type="entry name" value="Ribosome hibernation promotion factor-like"/>
    <property type="match status" value="1"/>
</dbReference>
<keyword evidence="3" id="KW-1185">Reference proteome</keyword>
<name>A0A1D8AU39_9BACT</name>
<evidence type="ECO:0000256" key="1">
    <source>
        <dbReference type="SAM" id="MobiDB-lite"/>
    </source>
</evidence>
<evidence type="ECO:0000313" key="2">
    <source>
        <dbReference type="EMBL" id="AOS44415.1"/>
    </source>
</evidence>
<gene>
    <name evidence="2" type="ORF">Verru16b_01477</name>
</gene>
<protein>
    <submittedName>
        <fullName evidence="2">Ribosome hibernation promoting factor HPF</fullName>
    </submittedName>
</protein>
<dbReference type="InterPro" id="IPR003489">
    <property type="entry name" value="RHF/RaiA"/>
</dbReference>
<dbReference type="SUPFAM" id="SSF69754">
    <property type="entry name" value="Ribosome binding protein Y (YfiA homologue)"/>
    <property type="match status" value="1"/>
</dbReference>
<feature type="region of interest" description="Disordered" evidence="1">
    <location>
        <begin position="106"/>
        <end position="127"/>
    </location>
</feature>
<reference evidence="2 3" key="1">
    <citation type="submission" date="2016-06" db="EMBL/GenBank/DDBJ databases">
        <title>Three novel species with peptidoglycan cell walls form the new genus Lacunisphaera gen. nov. in the family Opitutaceae of the verrucomicrobial subdivision 4.</title>
        <authorList>
            <person name="Rast P."/>
            <person name="Gloeckner I."/>
            <person name="Jogler M."/>
            <person name="Boedeker C."/>
            <person name="Jeske O."/>
            <person name="Wiegand S."/>
            <person name="Reinhardt R."/>
            <person name="Schumann P."/>
            <person name="Rohde M."/>
            <person name="Spring S."/>
            <person name="Gloeckner F.O."/>
            <person name="Jogler C."/>
        </authorList>
    </citation>
    <scope>NUCLEOTIDE SEQUENCE [LARGE SCALE GENOMIC DNA]</scope>
    <source>
        <strain evidence="2 3">IG16b</strain>
    </source>
</reference>
<feature type="compositionally biased region" description="Basic and acidic residues" evidence="1">
    <location>
        <begin position="116"/>
        <end position="127"/>
    </location>
</feature>
<accession>A0A1D8AU39</accession>
<organism evidence="2 3">
    <name type="scientific">Lacunisphaera limnophila</name>
    <dbReference type="NCBI Taxonomy" id="1838286"/>
    <lineage>
        <taxon>Bacteria</taxon>
        <taxon>Pseudomonadati</taxon>
        <taxon>Verrucomicrobiota</taxon>
        <taxon>Opitutia</taxon>
        <taxon>Opitutales</taxon>
        <taxon>Opitutaceae</taxon>
        <taxon>Lacunisphaera</taxon>
    </lineage>
</organism>
<evidence type="ECO:0000313" key="3">
    <source>
        <dbReference type="Proteomes" id="UP000095228"/>
    </source>
</evidence>
<proteinExistence type="predicted"/>